<dbReference type="PANTHER" id="PTHR42978">
    <property type="entry name" value="QUORUM-QUENCHING LACTONASE YTNP-RELATED-RELATED"/>
    <property type="match status" value="1"/>
</dbReference>
<evidence type="ECO:0000256" key="2">
    <source>
        <dbReference type="ARBA" id="ARBA00022723"/>
    </source>
</evidence>
<proteinExistence type="inferred from homology"/>
<keyword evidence="2" id="KW-0479">Metal-binding</keyword>
<evidence type="ECO:0000313" key="8">
    <source>
        <dbReference type="Proteomes" id="UP000092634"/>
    </source>
</evidence>
<evidence type="ECO:0000313" key="7">
    <source>
        <dbReference type="EMBL" id="OFJ49059.1"/>
    </source>
</evidence>
<keyword evidence="3 7" id="KW-0378">Hydrolase</keyword>
<dbReference type="PANTHER" id="PTHR42978:SF6">
    <property type="entry name" value="QUORUM-QUENCHING LACTONASE YTNP-RELATED"/>
    <property type="match status" value="1"/>
</dbReference>
<accession>A0A1E8PTW8</accession>
<evidence type="ECO:0000256" key="1">
    <source>
        <dbReference type="ARBA" id="ARBA00007749"/>
    </source>
</evidence>
<dbReference type="GO" id="GO:0046872">
    <property type="term" value="F:metal ion binding"/>
    <property type="evidence" value="ECO:0007669"/>
    <property type="project" value="UniProtKB-KW"/>
</dbReference>
<evidence type="ECO:0000256" key="3">
    <source>
        <dbReference type="ARBA" id="ARBA00022801"/>
    </source>
</evidence>
<dbReference type="Gene3D" id="3.60.15.10">
    <property type="entry name" value="Ribonuclease Z/Hydroxyacylglutathione hydrolase-like"/>
    <property type="match status" value="1"/>
</dbReference>
<dbReference type="AlphaFoldDB" id="A0A1E8PTW8"/>
<dbReference type="SUPFAM" id="SSF56281">
    <property type="entry name" value="Metallo-hydrolase/oxidoreductase"/>
    <property type="match status" value="1"/>
</dbReference>
<protein>
    <submittedName>
        <fullName evidence="7">MBL fold metallo-hydrolase</fullName>
    </submittedName>
</protein>
<dbReference type="InterPro" id="IPR036866">
    <property type="entry name" value="RibonucZ/Hydroxyglut_hydro"/>
</dbReference>
<keyword evidence="4" id="KW-0862">Zinc</keyword>
<comment type="caution">
    <text evidence="7">The sequence shown here is derived from an EMBL/GenBank/DDBJ whole genome shotgun (WGS) entry which is preliminary data.</text>
</comment>
<dbReference type="Proteomes" id="UP000092634">
    <property type="component" value="Unassembled WGS sequence"/>
</dbReference>
<comment type="similarity">
    <text evidence="1">Belongs to the metallo-beta-lactamase superfamily.</text>
</comment>
<feature type="chain" id="PRO_5009214696" evidence="5">
    <location>
        <begin position="26"/>
        <end position="326"/>
    </location>
</feature>
<dbReference type="InterPro" id="IPR001279">
    <property type="entry name" value="Metallo-B-lactamas"/>
</dbReference>
<evidence type="ECO:0000259" key="6">
    <source>
        <dbReference type="SMART" id="SM00849"/>
    </source>
</evidence>
<feature type="domain" description="Metallo-beta-lactamase" evidence="6">
    <location>
        <begin position="84"/>
        <end position="291"/>
    </location>
</feature>
<dbReference type="GO" id="GO:0016787">
    <property type="term" value="F:hydrolase activity"/>
    <property type="evidence" value="ECO:0007669"/>
    <property type="project" value="UniProtKB-KW"/>
</dbReference>
<keyword evidence="5" id="KW-0732">Signal</keyword>
<dbReference type="CDD" id="cd07720">
    <property type="entry name" value="OPHC2-like_MBL-fold"/>
    <property type="match status" value="1"/>
</dbReference>
<name>A0A1E8PTW8_9BURK</name>
<dbReference type="EMBL" id="MAQB02000001">
    <property type="protein sequence ID" value="OFJ49059.1"/>
    <property type="molecule type" value="Genomic_DNA"/>
</dbReference>
<evidence type="ECO:0000256" key="5">
    <source>
        <dbReference type="SAM" id="SignalP"/>
    </source>
</evidence>
<dbReference type="Pfam" id="PF00753">
    <property type="entry name" value="Lactamase_B"/>
    <property type="match status" value="1"/>
</dbReference>
<dbReference type="SMART" id="SM00849">
    <property type="entry name" value="Lactamase_B"/>
    <property type="match status" value="1"/>
</dbReference>
<evidence type="ECO:0000256" key="4">
    <source>
        <dbReference type="ARBA" id="ARBA00022833"/>
    </source>
</evidence>
<feature type="signal peptide" evidence="5">
    <location>
        <begin position="1"/>
        <end position="25"/>
    </location>
</feature>
<gene>
    <name evidence="7" type="ORF">BA896_009315</name>
</gene>
<sequence>MSISRTLTHCVCSLIMAVLAAPAIAQLPPVQTTQAPGFYHRAIGDFTVTAIYDGPSHLSPELLSGASQKDIKALLENNFTSNTAINSFLVHTNKNLILIDTGSGACLGQDLGKLSKNIRAAGYELEQIDTILLTHLHPDHVCGLIDADGQPVFKSAQVYVSKIEADFWLDPKQAAKAHKSEQGAFTLAGKSLAPYQVQKRLHLFTAGDNSLPAGFKAVPTPGHTLGHTSFLVESKGKSILIWGDIVNSYAVQLARPDVAIVFDYDSMQANATRKKVLADAVKDKRWIAGAHLPFPGIGHVRKADHGYSWLPAEYAPIETQKMKCLK</sequence>
<reference evidence="7 8" key="1">
    <citation type="submission" date="2016-10" db="EMBL/GenBank/DDBJ databases">
        <title>Updated version of Genome Assembly of Janthinobacterium lividum ERGS5:01.</title>
        <authorList>
            <person name="Kumar R."/>
            <person name="Acharya V."/>
            <person name="Singh D."/>
        </authorList>
    </citation>
    <scope>NUCLEOTIDE SEQUENCE [LARGE SCALE GENOMIC DNA]</scope>
    <source>
        <strain evidence="7 8">ERGS5:01</strain>
    </source>
</reference>
<organism evidence="7 8">
    <name type="scientific">Janthinobacterium lividum</name>
    <dbReference type="NCBI Taxonomy" id="29581"/>
    <lineage>
        <taxon>Bacteria</taxon>
        <taxon>Pseudomonadati</taxon>
        <taxon>Pseudomonadota</taxon>
        <taxon>Betaproteobacteria</taxon>
        <taxon>Burkholderiales</taxon>
        <taxon>Oxalobacteraceae</taxon>
        <taxon>Janthinobacterium</taxon>
    </lineage>
</organism>
<dbReference type="InterPro" id="IPR051013">
    <property type="entry name" value="MBL_superfamily_lactonases"/>
</dbReference>